<dbReference type="OrthoDB" id="6021743at2759"/>
<dbReference type="PANTHER" id="PTHR15496">
    <property type="entry name" value="GENERAL TRANSCRIPTION FACTOR 3C POLYPEPTIDE 4 FAMILY"/>
    <property type="match status" value="1"/>
</dbReference>
<keyword evidence="2" id="KW-1185">Reference proteome</keyword>
<accession>A0A2I0BAZ5</accession>
<dbReference type="InterPro" id="IPR044230">
    <property type="entry name" value="GTF3C4"/>
</dbReference>
<organism evidence="1 2">
    <name type="scientific">Apostasia shenzhenica</name>
    <dbReference type="NCBI Taxonomy" id="1088818"/>
    <lineage>
        <taxon>Eukaryota</taxon>
        <taxon>Viridiplantae</taxon>
        <taxon>Streptophyta</taxon>
        <taxon>Embryophyta</taxon>
        <taxon>Tracheophyta</taxon>
        <taxon>Spermatophyta</taxon>
        <taxon>Magnoliopsida</taxon>
        <taxon>Liliopsida</taxon>
        <taxon>Asparagales</taxon>
        <taxon>Orchidaceae</taxon>
        <taxon>Apostasioideae</taxon>
        <taxon>Apostasia</taxon>
    </lineage>
</organism>
<evidence type="ECO:0000313" key="1">
    <source>
        <dbReference type="EMBL" id="PKA64972.1"/>
    </source>
</evidence>
<dbReference type="EMBL" id="KZ451899">
    <property type="protein sequence ID" value="PKA64972.1"/>
    <property type="molecule type" value="Genomic_DNA"/>
</dbReference>
<sequence length="380" mass="43996">MFYLQVRSLDSDSQHQMYQKRSQIAVVDFFWIGGQSLEIPRGENLCIDGSITGWSEAELACWEFNILRSLKYFEDVNNPLVMWDITALLLAFKKDAPTFVDNILVKWISTWFEQVDDPLEILLHDHKRLLMLNSRQIQLLNVICRRVVLSEVEVDFCTEEQLKYVRLNNNERKVESWMEFLIRSEQELQERLVAFTLHFVQKHPAHSRDILETSSNWLPVGVAQVEQWVSINHELVHSELRILGSEVAELKGRNDGIFEYVKEEICSFCSAPVPFESPQAARCEGIVNNDGSRERHKLTRCGVSMRLCPLTKPLWFCKCCQRRVANLPPRLFFTTADSPLNVTNYNSYSAFHAHPIPLCPFCGILLQRSMPDFLLSTSPV</sequence>
<dbReference type="GO" id="GO:0004402">
    <property type="term" value="F:histone acetyltransferase activity"/>
    <property type="evidence" value="ECO:0007669"/>
    <property type="project" value="InterPro"/>
</dbReference>
<dbReference type="PANTHER" id="PTHR15496:SF2">
    <property type="entry name" value="GENERAL TRANSCRIPTION FACTOR 3C POLYPEPTIDE 4"/>
    <property type="match status" value="1"/>
</dbReference>
<proteinExistence type="predicted"/>
<dbReference type="AlphaFoldDB" id="A0A2I0BAZ5"/>
<name>A0A2I0BAZ5_9ASPA</name>
<dbReference type="STRING" id="1088818.A0A2I0BAZ5"/>
<evidence type="ECO:0000313" key="2">
    <source>
        <dbReference type="Proteomes" id="UP000236161"/>
    </source>
</evidence>
<dbReference type="Proteomes" id="UP000236161">
    <property type="component" value="Unassembled WGS sequence"/>
</dbReference>
<gene>
    <name evidence="1" type="ORF">AXF42_Ash011574</name>
</gene>
<dbReference type="GO" id="GO:0006384">
    <property type="term" value="P:transcription initiation at RNA polymerase III promoter"/>
    <property type="evidence" value="ECO:0007669"/>
    <property type="project" value="InterPro"/>
</dbReference>
<dbReference type="GO" id="GO:0000127">
    <property type="term" value="C:transcription factor TFIIIC complex"/>
    <property type="evidence" value="ECO:0007669"/>
    <property type="project" value="InterPro"/>
</dbReference>
<protein>
    <submittedName>
        <fullName evidence="1">Uncharacterized protein</fullName>
    </submittedName>
</protein>
<reference evidence="1 2" key="1">
    <citation type="journal article" date="2017" name="Nature">
        <title>The Apostasia genome and the evolution of orchids.</title>
        <authorList>
            <person name="Zhang G.Q."/>
            <person name="Liu K.W."/>
            <person name="Li Z."/>
            <person name="Lohaus R."/>
            <person name="Hsiao Y.Y."/>
            <person name="Niu S.C."/>
            <person name="Wang J.Y."/>
            <person name="Lin Y.C."/>
            <person name="Xu Q."/>
            <person name="Chen L.J."/>
            <person name="Yoshida K."/>
            <person name="Fujiwara S."/>
            <person name="Wang Z.W."/>
            <person name="Zhang Y.Q."/>
            <person name="Mitsuda N."/>
            <person name="Wang M."/>
            <person name="Liu G.H."/>
            <person name="Pecoraro L."/>
            <person name="Huang H.X."/>
            <person name="Xiao X.J."/>
            <person name="Lin M."/>
            <person name="Wu X.Y."/>
            <person name="Wu W.L."/>
            <person name="Chen Y.Y."/>
            <person name="Chang S.B."/>
            <person name="Sakamoto S."/>
            <person name="Ohme-Takagi M."/>
            <person name="Yagi M."/>
            <person name="Zeng S.J."/>
            <person name="Shen C.Y."/>
            <person name="Yeh C.M."/>
            <person name="Luo Y.B."/>
            <person name="Tsai W.C."/>
            <person name="Van de Peer Y."/>
            <person name="Liu Z.J."/>
        </authorList>
    </citation>
    <scope>NUCLEOTIDE SEQUENCE [LARGE SCALE GENOMIC DNA]</scope>
    <source>
        <strain evidence="2">cv. Shenzhen</strain>
        <tissue evidence="1">Stem</tissue>
    </source>
</reference>